<dbReference type="SUPFAM" id="SSF54593">
    <property type="entry name" value="Glyoxalase/Bleomycin resistance protein/Dihydroxybiphenyl dioxygenase"/>
    <property type="match status" value="1"/>
</dbReference>
<dbReference type="InterPro" id="IPR029068">
    <property type="entry name" value="Glyas_Bleomycin-R_OHBP_Dase"/>
</dbReference>
<gene>
    <name evidence="1" type="ORF">RUE5091_00278</name>
</gene>
<sequence length="136" mass="14737">MRLYTTYGTNDLSRAIQFYDAIFSVLDQPRLPGWSKDRAGWGSHPDAGTGFWVCTPYDGGAASVGNGTMIAFPVGSAAQVRHFHSAGLEHGGTDAGAPGTRDCYAPDFYVAYLRDPDGNKLSCFYYHYDPAKDPGD</sequence>
<evidence type="ECO:0000313" key="1">
    <source>
        <dbReference type="EMBL" id="CUJ84955.1"/>
    </source>
</evidence>
<dbReference type="CDD" id="cd07262">
    <property type="entry name" value="VOC_like"/>
    <property type="match status" value="1"/>
</dbReference>
<evidence type="ECO:0000313" key="2">
    <source>
        <dbReference type="Proteomes" id="UP000051260"/>
    </source>
</evidence>
<proteinExistence type="predicted"/>
<organism evidence="1 2">
    <name type="scientific">Ruegeria denitrificans</name>
    <dbReference type="NCBI Taxonomy" id="1715692"/>
    <lineage>
        <taxon>Bacteria</taxon>
        <taxon>Pseudomonadati</taxon>
        <taxon>Pseudomonadota</taxon>
        <taxon>Alphaproteobacteria</taxon>
        <taxon>Rhodobacterales</taxon>
        <taxon>Roseobacteraceae</taxon>
        <taxon>Ruegeria</taxon>
    </lineage>
</organism>
<dbReference type="STRING" id="1715692.RUE5091_00278"/>
<dbReference type="OrthoDB" id="9807407at2"/>
<keyword evidence="2" id="KW-1185">Reference proteome</keyword>
<dbReference type="Gene3D" id="3.10.180.10">
    <property type="entry name" value="2,3-Dihydroxybiphenyl 1,2-Dioxygenase, domain 1"/>
    <property type="match status" value="1"/>
</dbReference>
<dbReference type="EMBL" id="CYUD01000001">
    <property type="protein sequence ID" value="CUJ84955.1"/>
    <property type="molecule type" value="Genomic_DNA"/>
</dbReference>
<name>A0A0P1IAX8_9RHOB</name>
<dbReference type="PANTHER" id="PTHR35006:SF1">
    <property type="entry name" value="BLL2941 PROTEIN"/>
    <property type="match status" value="1"/>
</dbReference>
<dbReference type="RefSeq" id="WP_058280070.1">
    <property type="nucleotide sequence ID" value="NZ_CYUD01000001.1"/>
</dbReference>
<dbReference type="AlphaFoldDB" id="A0A0P1IAX8"/>
<accession>A0A0P1IAX8</accession>
<dbReference type="Proteomes" id="UP000051260">
    <property type="component" value="Unassembled WGS sequence"/>
</dbReference>
<protein>
    <submittedName>
        <fullName evidence="1">Glyoxalase-like domain protein</fullName>
    </submittedName>
</protein>
<dbReference type="PANTHER" id="PTHR35006">
    <property type="entry name" value="GLYOXALASE FAMILY PROTEIN (AFU_ORTHOLOGUE AFUA_5G14830)"/>
    <property type="match status" value="1"/>
</dbReference>
<reference evidence="2" key="1">
    <citation type="submission" date="2015-09" db="EMBL/GenBank/DDBJ databases">
        <authorList>
            <person name="Rodrigo-Torres L."/>
            <person name="Arahal D.R."/>
        </authorList>
    </citation>
    <scope>NUCLEOTIDE SEQUENCE [LARGE SCALE GENOMIC DNA]</scope>
    <source>
        <strain evidence="2">CECT 5091</strain>
    </source>
</reference>